<keyword evidence="1" id="KW-1133">Transmembrane helix</keyword>
<dbReference type="PANTHER" id="PTHR31414">
    <property type="entry name" value="TRANSMEMBRANE PROTEIN DDB_G0292058"/>
    <property type="match status" value="1"/>
</dbReference>
<evidence type="ECO:0000313" key="3">
    <source>
        <dbReference type="EMBL" id="CCC51823.1"/>
    </source>
</evidence>
<keyword evidence="2" id="KW-0732">Signal</keyword>
<feature type="transmembrane region" description="Helical" evidence="1">
    <location>
        <begin position="487"/>
        <end position="509"/>
    </location>
</feature>
<feature type="transmembrane region" description="Helical" evidence="1">
    <location>
        <begin position="61"/>
        <end position="85"/>
    </location>
</feature>
<feature type="transmembrane region" description="Helical" evidence="1">
    <location>
        <begin position="121"/>
        <end position="140"/>
    </location>
</feature>
<protein>
    <submittedName>
        <fullName evidence="3">Uncharacterized protein</fullName>
    </submittedName>
</protein>
<proteinExistence type="predicted"/>
<feature type="transmembrane region" description="Helical" evidence="1">
    <location>
        <begin position="263"/>
        <end position="285"/>
    </location>
</feature>
<dbReference type="AlphaFoldDB" id="G0U7G5"/>
<gene>
    <name evidence="3" type="ORF">TVY486_1008690</name>
</gene>
<feature type="transmembrane region" description="Helical" evidence="1">
    <location>
        <begin position="232"/>
        <end position="256"/>
    </location>
</feature>
<dbReference type="PANTHER" id="PTHR31414:SF18">
    <property type="entry name" value="TRANSMEMBRANE PROTEIN-RELATED"/>
    <property type="match status" value="1"/>
</dbReference>
<accession>G0U7G5</accession>
<evidence type="ECO:0000256" key="1">
    <source>
        <dbReference type="SAM" id="Phobius"/>
    </source>
</evidence>
<feature type="signal peptide" evidence="2">
    <location>
        <begin position="1"/>
        <end position="26"/>
    </location>
</feature>
<keyword evidence="1" id="KW-0812">Transmembrane</keyword>
<dbReference type="GO" id="GO:0016020">
    <property type="term" value="C:membrane"/>
    <property type="evidence" value="ECO:0007669"/>
    <property type="project" value="TreeGrafter"/>
</dbReference>
<keyword evidence="1" id="KW-0472">Membrane</keyword>
<reference evidence="3" key="1">
    <citation type="journal article" date="2012" name="Proc. Natl. Acad. Sci. U.S.A.">
        <title>Antigenic diversity is generated by distinct evolutionary mechanisms in African trypanosome species.</title>
        <authorList>
            <person name="Jackson A.P."/>
            <person name="Berry A."/>
            <person name="Aslett M."/>
            <person name="Allison H.C."/>
            <person name="Burton P."/>
            <person name="Vavrova-Anderson J."/>
            <person name="Brown R."/>
            <person name="Browne H."/>
            <person name="Corton N."/>
            <person name="Hauser H."/>
            <person name="Gamble J."/>
            <person name="Gilderthorp R."/>
            <person name="Marcello L."/>
            <person name="McQuillan J."/>
            <person name="Otto T.D."/>
            <person name="Quail M.A."/>
            <person name="Sanders M.J."/>
            <person name="van Tonder A."/>
            <person name="Ginger M.L."/>
            <person name="Field M.C."/>
            <person name="Barry J.D."/>
            <person name="Hertz-Fowler C."/>
            <person name="Berriman M."/>
        </authorList>
    </citation>
    <scope>NUCLEOTIDE SEQUENCE</scope>
    <source>
        <strain evidence="3">Y486</strain>
    </source>
</reference>
<organism evidence="3">
    <name type="scientific">Trypanosoma vivax (strain Y486)</name>
    <dbReference type="NCBI Taxonomy" id="1055687"/>
    <lineage>
        <taxon>Eukaryota</taxon>
        <taxon>Discoba</taxon>
        <taxon>Euglenozoa</taxon>
        <taxon>Kinetoplastea</taxon>
        <taxon>Metakinetoplastina</taxon>
        <taxon>Trypanosomatida</taxon>
        <taxon>Trypanosomatidae</taxon>
        <taxon>Trypanosoma</taxon>
        <taxon>Duttonella</taxon>
    </lineage>
</organism>
<sequence length="526" mass="58238">MALRINFLTAVAAPLVAVLVALTAEGIPTVQYRTNMRRVLNCDKYSTEYDECDPEAYRSLLMIHAAPGMIIAVLVAVSMPIYFVCKYIFNCCGGRLQTPNFCWPANGKSAMYSKAEVLRPLIYVVCNTIMFVVAFIWGYVSLVQFDSSMDDMRTRTSTSIERMEFIKDGFVGGMDMLLYDHNKKTTYGASFLTMDGASIELESDLDKRVAEMQRIVNAYFAELYNAFSYARFIPYLVFLVPMLVSFAGLVIAIFSLRRYAAMLIVWIMGLLGIGVWICNGGAAALNFGVTDLCFEVGEFSDGRMNLVSVATQCNQSIFANLLPAFEDQFKLVSQKVCETLEPHCTDSNSTTKNNSKVLKCPQALNCKNVTDGDMFSWYHHSFYTADNVSGNESKNNTAKNSGHTCKNSKGKECTIERCAKECTNNGNGSLSDFGHKMKSVMHTVKALAKVRAAYDNYGLQLGSCDAAMEVLVPSLASPCRKASKATFYVMQSFGLLGLAIVMAMCVYAMGAKRFIPFSEVNKLQNN</sequence>
<feature type="chain" id="PRO_5003410030" evidence="2">
    <location>
        <begin position="27"/>
        <end position="526"/>
    </location>
</feature>
<dbReference type="VEuPathDB" id="TriTrypDB:TvY486_1008690"/>
<dbReference type="EMBL" id="HE573026">
    <property type="protein sequence ID" value="CCC51823.1"/>
    <property type="molecule type" value="Genomic_DNA"/>
</dbReference>
<name>G0U7G5_TRYVY</name>
<evidence type="ECO:0000256" key="2">
    <source>
        <dbReference type="SAM" id="SignalP"/>
    </source>
</evidence>
<dbReference type="InterPro" id="IPR040283">
    <property type="entry name" value="DDB_G0292058-like"/>
</dbReference>